<dbReference type="EMBL" id="UGCV01000008">
    <property type="protein sequence ID" value="STJ15139.1"/>
    <property type="molecule type" value="Genomic_DNA"/>
</dbReference>
<accession>A0A376VVF9</accession>
<protein>
    <submittedName>
        <fullName evidence="1">Putative prophage protein</fullName>
    </submittedName>
</protein>
<dbReference type="Proteomes" id="UP000254716">
    <property type="component" value="Unassembled WGS sequence"/>
</dbReference>
<dbReference type="NCBIfam" id="NF033153">
    <property type="entry name" value="phage_ICD_like"/>
    <property type="match status" value="1"/>
</dbReference>
<proteinExistence type="predicted"/>
<evidence type="ECO:0000313" key="2">
    <source>
        <dbReference type="Proteomes" id="UP000254716"/>
    </source>
</evidence>
<reference evidence="1 2" key="1">
    <citation type="submission" date="2018-06" db="EMBL/GenBank/DDBJ databases">
        <authorList>
            <consortium name="Pathogen Informatics"/>
            <person name="Doyle S."/>
        </authorList>
    </citation>
    <scope>NUCLEOTIDE SEQUENCE [LARGE SCALE GENOMIC DNA]</scope>
    <source>
        <strain evidence="1 2">NCTC9081</strain>
    </source>
</reference>
<organism evidence="1 2">
    <name type="scientific">Escherichia coli</name>
    <dbReference type="NCBI Taxonomy" id="562"/>
    <lineage>
        <taxon>Bacteria</taxon>
        <taxon>Pseudomonadati</taxon>
        <taxon>Pseudomonadota</taxon>
        <taxon>Gammaproteobacteria</taxon>
        <taxon>Enterobacterales</taxon>
        <taxon>Enterobacteriaceae</taxon>
        <taxon>Escherichia</taxon>
    </lineage>
</organism>
<name>A0A376VVF9_ECOLX</name>
<gene>
    <name evidence="1" type="ORF">NCTC9081_00484</name>
</gene>
<evidence type="ECO:0000313" key="1">
    <source>
        <dbReference type="EMBL" id="STJ15139.1"/>
    </source>
</evidence>
<dbReference type="AlphaFoldDB" id="A0A376VVF9"/>
<sequence length="439" mass="48277">MPDILKPAVRYIDTADKFALLNINHADYMRHIVSHFAAERMKHVKQYLEEVLSNYRAGGPVRREYPHDAGMTGKTKATTEGSPVEIKEIKRITNYAMSVAGGQGYQPGGRFLVAFSRRGYLSRNASSASRFGLVRGEGLSKDSRFWRAFSRWRSIMDNAIACNSSLVIVCTRKAVRRSTSRHGADGDYSGSLALRRWRYSTSRFNAAVTNCPVLSPGIFTASTLFITSCGTLAATVCDFAFTAFVAMWCTPHKKQMQYAGKKISVQHLTCLTPGFKLVFNTLLAQGAETTKPGSALTLTGLLTTNDSESIEVAMRNHTTHPQGRDPHNLNKYIWRFIALSTAQPRVITIEATSEQEARQQSPAGCVMVFAARIRQGCAVLKTFRVFSRAVNNRGYTVGITQNVKAENVQAAISTVINKSAKAGLSGVIIHAVHEINGVQ</sequence>